<reference evidence="3" key="1">
    <citation type="journal article" date="2020" name="New Phytol.">
        <title>Comparative genomics reveals dynamic genome evolution in host specialist ectomycorrhizal fungi.</title>
        <authorList>
            <person name="Lofgren L.A."/>
            <person name="Nguyen N.H."/>
            <person name="Vilgalys R."/>
            <person name="Ruytinx J."/>
            <person name="Liao H.L."/>
            <person name="Branco S."/>
            <person name="Kuo A."/>
            <person name="LaButti K."/>
            <person name="Lipzen A."/>
            <person name="Andreopoulos W."/>
            <person name="Pangilinan J."/>
            <person name="Riley R."/>
            <person name="Hundley H."/>
            <person name="Na H."/>
            <person name="Barry K."/>
            <person name="Grigoriev I.V."/>
            <person name="Stajich J.E."/>
            <person name="Kennedy P.G."/>
        </authorList>
    </citation>
    <scope>NUCLEOTIDE SEQUENCE</scope>
    <source>
        <strain evidence="3">FC423</strain>
    </source>
</reference>
<dbReference type="InterPro" id="IPR006073">
    <property type="entry name" value="GTP-bd"/>
</dbReference>
<dbReference type="PRINTS" id="PR00449">
    <property type="entry name" value="RASTRNSFRMNG"/>
</dbReference>
<keyword evidence="1" id="KW-0812">Transmembrane</keyword>
<feature type="transmembrane region" description="Helical" evidence="1">
    <location>
        <begin position="496"/>
        <end position="517"/>
    </location>
</feature>
<proteinExistence type="predicted"/>
<feature type="transmembrane region" description="Helical" evidence="1">
    <location>
        <begin position="441"/>
        <end position="460"/>
    </location>
</feature>
<name>A0A9P7F631_9AGAM</name>
<dbReference type="RefSeq" id="XP_041292685.1">
    <property type="nucleotide sequence ID" value="XM_041437381.1"/>
</dbReference>
<feature type="domain" description="G" evidence="2">
    <location>
        <begin position="144"/>
        <end position="239"/>
    </location>
</feature>
<dbReference type="AlphaFoldDB" id="A0A9P7F631"/>
<dbReference type="GeneID" id="64699640"/>
<keyword evidence="1" id="KW-1133">Transmembrane helix</keyword>
<evidence type="ECO:0000256" key="1">
    <source>
        <dbReference type="SAM" id="Phobius"/>
    </source>
</evidence>
<dbReference type="OrthoDB" id="391988at2759"/>
<keyword evidence="4" id="KW-1185">Reference proteome</keyword>
<dbReference type="GO" id="GO:0005525">
    <property type="term" value="F:GTP binding"/>
    <property type="evidence" value="ECO:0007669"/>
    <property type="project" value="InterPro"/>
</dbReference>
<comment type="caution">
    <text evidence="3">The sequence shown here is derived from an EMBL/GenBank/DDBJ whole genome shotgun (WGS) entry which is preliminary data.</text>
</comment>
<dbReference type="Proteomes" id="UP000823399">
    <property type="component" value="Unassembled WGS sequence"/>
</dbReference>
<protein>
    <recommendedName>
        <fullName evidence="2">G domain-containing protein</fullName>
    </recommendedName>
</protein>
<sequence length="592" mass="66283">MSGNTPTVVASSAPLYISNIVIQLDNTSRKKVDFAELNIDSQRQEIRHMSDQDRDLSKKFDPAIPVTTEQVSLSVHCYHNTGLFPRKIAVNFPLNRKDVLANIVDHDGQRVYKVIRRKLTVVITIRQLQSTSSSILEICPRFRLLVIGKTGVGKSSLIQQAFKIKEVKVDENKRGEADINEEFTAPENERFVVHDSQGFEAGDSKIFKTAKDFIARRRNEPELQDKIHAVWLCLSIPHANGRLLENGVEEFLKSRQEILGDIPIIAVFTKHDVFVSELELEAADSDQYDEAALEQLKDDELDRLCIRPLKEVAGSDILHITVSAKQEHESTIRRLVDITTTNVEKFVASEAALVMKIAQRVDINLKVEASIAVGKKRYWRGLASSMNFAGFTMLDCLSVIHKDIIDVWNFHDPHCHLSSDQFKELILKDIDNAGLPRAAQAFGFGLTVVAAIASILTALAGPALPIVVPIAAGAVLAKFAYDTYQQKTIVLRRIMTYIVDLTCIMQILFLLALTGPISRHVVKIAIRAYEEAGKSNVHLAIQSHHVSVNRNGGDHALDEIVRLINDYTIKAEEVQDLRTRIGPVDLRADEEW</sequence>
<keyword evidence="1" id="KW-0472">Membrane</keyword>
<evidence type="ECO:0000313" key="3">
    <source>
        <dbReference type="EMBL" id="KAG2108166.1"/>
    </source>
</evidence>
<evidence type="ECO:0000313" key="4">
    <source>
        <dbReference type="Proteomes" id="UP000823399"/>
    </source>
</evidence>
<accession>A0A9P7F631</accession>
<organism evidence="3 4">
    <name type="scientific">Suillus discolor</name>
    <dbReference type="NCBI Taxonomy" id="1912936"/>
    <lineage>
        <taxon>Eukaryota</taxon>
        <taxon>Fungi</taxon>
        <taxon>Dikarya</taxon>
        <taxon>Basidiomycota</taxon>
        <taxon>Agaricomycotina</taxon>
        <taxon>Agaricomycetes</taxon>
        <taxon>Agaricomycetidae</taxon>
        <taxon>Boletales</taxon>
        <taxon>Suillineae</taxon>
        <taxon>Suillaceae</taxon>
        <taxon>Suillus</taxon>
    </lineage>
</organism>
<gene>
    <name evidence="3" type="ORF">F5147DRAFT_695530</name>
</gene>
<evidence type="ECO:0000259" key="2">
    <source>
        <dbReference type="Pfam" id="PF01926"/>
    </source>
</evidence>
<dbReference type="Pfam" id="PF01926">
    <property type="entry name" value="MMR_HSR1"/>
    <property type="match status" value="1"/>
</dbReference>
<dbReference type="Gene3D" id="3.40.50.300">
    <property type="entry name" value="P-loop containing nucleotide triphosphate hydrolases"/>
    <property type="match status" value="1"/>
</dbReference>
<dbReference type="InterPro" id="IPR027417">
    <property type="entry name" value="P-loop_NTPase"/>
</dbReference>
<dbReference type="EMBL" id="JABBWM010000028">
    <property type="protein sequence ID" value="KAG2108166.1"/>
    <property type="molecule type" value="Genomic_DNA"/>
</dbReference>
<dbReference type="SUPFAM" id="SSF52540">
    <property type="entry name" value="P-loop containing nucleoside triphosphate hydrolases"/>
    <property type="match status" value="1"/>
</dbReference>